<dbReference type="RefSeq" id="WP_207599108.1">
    <property type="nucleotide sequence ID" value="NZ_JAFNJU010000004.1"/>
</dbReference>
<dbReference type="PANTHER" id="PTHR43792">
    <property type="entry name" value="GNAT FAMILY, PUTATIVE (AFU_ORTHOLOGUE AFUA_3G00765)-RELATED-RELATED"/>
    <property type="match status" value="1"/>
</dbReference>
<dbReference type="GO" id="GO:0016747">
    <property type="term" value="F:acyltransferase activity, transferring groups other than amino-acyl groups"/>
    <property type="evidence" value="ECO:0007669"/>
    <property type="project" value="InterPro"/>
</dbReference>
<dbReference type="Gene3D" id="3.40.630.30">
    <property type="match status" value="1"/>
</dbReference>
<dbReference type="InterPro" id="IPR051531">
    <property type="entry name" value="N-acetyltransferase"/>
</dbReference>
<evidence type="ECO:0000313" key="3">
    <source>
        <dbReference type="Proteomes" id="UP000664218"/>
    </source>
</evidence>
<reference evidence="2" key="1">
    <citation type="submission" date="2021-03" db="EMBL/GenBank/DDBJ databases">
        <title>Proteiniclasticum marinus sp. nov., isolated from tidal flat sediment.</title>
        <authorList>
            <person name="Namirimu T."/>
            <person name="Yang J.-A."/>
            <person name="Yang S.-H."/>
            <person name="Kim Y.-J."/>
            <person name="Kwon K.K."/>
        </authorList>
    </citation>
    <scope>NUCLEOTIDE SEQUENCE</scope>
    <source>
        <strain evidence="2">SCR006</strain>
    </source>
</reference>
<sequence length="178" mass="20760">MNYFESERLLFRDWKESDLEMFQKMNRDPLVMRYFPKTLTEAETALFYKRIREEFKRLGLGLYAVEVKESGQFIGYIGFHEASFPSPFTPCIEIGWRLSSSAWGKGYATEGARACLAYGFRELNLSEVYSFTAKINHPSENVMRKIGMTKIMEFDHPSILKSSPLKKHVLYLSRNPDL</sequence>
<proteinExistence type="predicted"/>
<keyword evidence="3" id="KW-1185">Reference proteome</keyword>
<dbReference type="InterPro" id="IPR000182">
    <property type="entry name" value="GNAT_dom"/>
</dbReference>
<evidence type="ECO:0000313" key="2">
    <source>
        <dbReference type="EMBL" id="MBO1264585.1"/>
    </source>
</evidence>
<dbReference type="Pfam" id="PF13302">
    <property type="entry name" value="Acetyltransf_3"/>
    <property type="match status" value="1"/>
</dbReference>
<name>A0A939KKC7_9CLOT</name>
<organism evidence="2 3">
    <name type="scientific">Proteiniclasticum aestuarii</name>
    <dbReference type="NCBI Taxonomy" id="2817862"/>
    <lineage>
        <taxon>Bacteria</taxon>
        <taxon>Bacillati</taxon>
        <taxon>Bacillota</taxon>
        <taxon>Clostridia</taxon>
        <taxon>Eubacteriales</taxon>
        <taxon>Clostridiaceae</taxon>
        <taxon>Proteiniclasticum</taxon>
    </lineage>
</organism>
<dbReference type="PROSITE" id="PS51186">
    <property type="entry name" value="GNAT"/>
    <property type="match status" value="1"/>
</dbReference>
<dbReference type="SUPFAM" id="SSF55729">
    <property type="entry name" value="Acyl-CoA N-acyltransferases (Nat)"/>
    <property type="match status" value="1"/>
</dbReference>
<feature type="domain" description="N-acetyltransferase" evidence="1">
    <location>
        <begin position="9"/>
        <end position="166"/>
    </location>
</feature>
<evidence type="ECO:0000259" key="1">
    <source>
        <dbReference type="PROSITE" id="PS51186"/>
    </source>
</evidence>
<comment type="caution">
    <text evidence="2">The sequence shown here is derived from an EMBL/GenBank/DDBJ whole genome shotgun (WGS) entry which is preliminary data.</text>
</comment>
<dbReference type="PANTHER" id="PTHR43792:SF1">
    <property type="entry name" value="N-ACETYLTRANSFERASE DOMAIN-CONTAINING PROTEIN"/>
    <property type="match status" value="1"/>
</dbReference>
<dbReference type="InterPro" id="IPR016181">
    <property type="entry name" value="Acyl_CoA_acyltransferase"/>
</dbReference>
<protein>
    <submittedName>
        <fullName evidence="2">GNAT family N-acetyltransferase</fullName>
    </submittedName>
</protein>
<dbReference type="Proteomes" id="UP000664218">
    <property type="component" value="Unassembled WGS sequence"/>
</dbReference>
<dbReference type="EMBL" id="JAFNJU010000004">
    <property type="protein sequence ID" value="MBO1264585.1"/>
    <property type="molecule type" value="Genomic_DNA"/>
</dbReference>
<accession>A0A939KKC7</accession>
<dbReference type="AlphaFoldDB" id="A0A939KKC7"/>
<gene>
    <name evidence="2" type="ORF">J3A84_05975</name>
</gene>